<name>A0AAD1D280_SPHMI</name>
<dbReference type="EMBL" id="RBWX01000008">
    <property type="protein sequence ID" value="RKS88638.1"/>
    <property type="molecule type" value="Genomic_DNA"/>
</dbReference>
<dbReference type="SUPFAM" id="SSF51556">
    <property type="entry name" value="Metallo-dependent hydrolases"/>
    <property type="match status" value="1"/>
</dbReference>
<gene>
    <name evidence="2" type="ORF">DFR51_1835</name>
    <name evidence="1" type="ORF">SmB9_00430</name>
</gene>
<sequence>MTAANLIESSLVWDNHGCMPLRPFDEEFLPQLKRYRDAGVNVAILNIGCGEQGIEDHVRVLAAFRRWLKDHPADYVIVETVSDIEQSRADGKLAVAFDIEGANGIADQPSLLGLYYDLGVRWMLMAYNRNNRVGGGCHDEDGGLTDFGREVLDEMAKVGMVACCTHTGYRTAMDVMSYSSRPVIFSHSNARAVHDHPRNITDEQMKACAATGGVVGINGIGIFLGANDNSPEAYVRHLDHAVQLIGPDHVGIGLDYVFDQQELDDYVRTMAHTFPKGMGYEAGVRMVAPEAIEPIVERLVKLGYSDAVLRAVLGENFLRVAREVWR</sequence>
<dbReference type="PROSITE" id="PS51365">
    <property type="entry name" value="RENAL_DIPEPTIDASE_2"/>
    <property type="match status" value="1"/>
</dbReference>
<evidence type="ECO:0000313" key="2">
    <source>
        <dbReference type="EMBL" id="RKS88638.1"/>
    </source>
</evidence>
<reference evidence="2 4" key="2">
    <citation type="submission" date="2018-10" db="EMBL/GenBank/DDBJ databases">
        <title>Genomic Encyclopedia of Type Strains, Phase IV (KMG-IV): sequencing the most valuable type-strain genomes for metagenomic binning, comparative biology and taxonomic classification.</title>
        <authorList>
            <person name="Goeker M."/>
        </authorList>
    </citation>
    <scope>NUCLEOTIDE SEQUENCE [LARGE SCALE GENOMIC DNA]</scope>
    <source>
        <strain evidence="2 4">DSM 19791</strain>
    </source>
</reference>
<dbReference type="EMBL" id="AP018711">
    <property type="protein sequence ID" value="BBE32385.1"/>
    <property type="molecule type" value="Genomic_DNA"/>
</dbReference>
<dbReference type="GO" id="GO:0070573">
    <property type="term" value="F:metallodipeptidase activity"/>
    <property type="evidence" value="ECO:0007669"/>
    <property type="project" value="InterPro"/>
</dbReference>
<dbReference type="KEGG" id="smic:SmB9_00430"/>
<dbReference type="PROSITE" id="PS00869">
    <property type="entry name" value="RENAL_DIPEPTIDASE_1"/>
    <property type="match status" value="1"/>
</dbReference>
<evidence type="ECO:0000313" key="1">
    <source>
        <dbReference type="EMBL" id="BBE32385.1"/>
    </source>
</evidence>
<dbReference type="RefSeq" id="WP_160119010.1">
    <property type="nucleotide sequence ID" value="NZ_AP018711.1"/>
</dbReference>
<dbReference type="PANTHER" id="PTHR10443:SF12">
    <property type="entry name" value="DIPEPTIDASE"/>
    <property type="match status" value="1"/>
</dbReference>
<dbReference type="PANTHER" id="PTHR10443">
    <property type="entry name" value="MICROSOMAL DIPEPTIDASE"/>
    <property type="match status" value="1"/>
</dbReference>
<dbReference type="Proteomes" id="UP000276029">
    <property type="component" value="Unassembled WGS sequence"/>
</dbReference>
<protein>
    <submittedName>
        <fullName evidence="1">Membrane dipeptidase</fullName>
    </submittedName>
</protein>
<dbReference type="InterPro" id="IPR032466">
    <property type="entry name" value="Metal_Hydrolase"/>
</dbReference>
<keyword evidence="4" id="KW-1185">Reference proteome</keyword>
<dbReference type="InterPro" id="IPR000180">
    <property type="entry name" value="Dipep_AS"/>
</dbReference>
<organism evidence="1 3">
    <name type="scientific">Sphingosinicella microcystinivorans</name>
    <dbReference type="NCBI Taxonomy" id="335406"/>
    <lineage>
        <taxon>Bacteria</taxon>
        <taxon>Pseudomonadati</taxon>
        <taxon>Pseudomonadota</taxon>
        <taxon>Alphaproteobacteria</taxon>
        <taxon>Sphingomonadales</taxon>
        <taxon>Sphingosinicellaceae</taxon>
        <taxon>Sphingosinicella</taxon>
    </lineage>
</organism>
<proteinExistence type="predicted"/>
<evidence type="ECO:0000313" key="4">
    <source>
        <dbReference type="Proteomes" id="UP000276029"/>
    </source>
</evidence>
<reference evidence="1 3" key="1">
    <citation type="submission" date="2018-06" db="EMBL/GenBank/DDBJ databases">
        <title>Complete Genome Sequence of the Microcystin-Degrading Bacterium Sphingosinicella microcystinivorans Strain B-9.</title>
        <authorList>
            <person name="Jin H."/>
            <person name="Nishizawa T."/>
            <person name="Guo Y."/>
            <person name="Nishizawa A."/>
            <person name="Park H."/>
            <person name="Kato H."/>
            <person name="Tsuji K."/>
            <person name="Harada K."/>
        </authorList>
    </citation>
    <scope>NUCLEOTIDE SEQUENCE [LARGE SCALE GENOMIC DNA]</scope>
    <source>
        <strain evidence="1 3">B9</strain>
    </source>
</reference>
<dbReference type="GO" id="GO:0006508">
    <property type="term" value="P:proteolysis"/>
    <property type="evidence" value="ECO:0007669"/>
    <property type="project" value="InterPro"/>
</dbReference>
<dbReference type="Pfam" id="PF01244">
    <property type="entry name" value="Peptidase_M19"/>
    <property type="match status" value="1"/>
</dbReference>
<dbReference type="InterPro" id="IPR008257">
    <property type="entry name" value="Pept_M19"/>
</dbReference>
<dbReference type="AlphaFoldDB" id="A0AAD1D280"/>
<dbReference type="Gene3D" id="3.20.20.140">
    <property type="entry name" value="Metal-dependent hydrolases"/>
    <property type="match status" value="1"/>
</dbReference>
<accession>A0AAD1D280</accession>
<dbReference type="Proteomes" id="UP000275727">
    <property type="component" value="Chromosome"/>
</dbReference>
<evidence type="ECO:0000313" key="3">
    <source>
        <dbReference type="Proteomes" id="UP000275727"/>
    </source>
</evidence>